<dbReference type="PANTHER" id="PTHR44591">
    <property type="entry name" value="STRESS RESPONSE REGULATOR PROTEIN 1"/>
    <property type="match status" value="1"/>
</dbReference>
<name>A0A1G2BAX9_9BACT</name>
<dbReference type="EMBL" id="MHKD01000002">
    <property type="protein sequence ID" value="OGY85357.1"/>
    <property type="molecule type" value="Genomic_DNA"/>
</dbReference>
<proteinExistence type="predicted"/>
<dbReference type="SUPFAM" id="SSF52172">
    <property type="entry name" value="CheY-like"/>
    <property type="match status" value="1"/>
</dbReference>
<feature type="modified residue" description="4-aspartylphosphate" evidence="2">
    <location>
        <position position="60"/>
    </location>
</feature>
<dbReference type="InterPro" id="IPR001789">
    <property type="entry name" value="Sig_transdc_resp-reg_receiver"/>
</dbReference>
<dbReference type="Proteomes" id="UP000176952">
    <property type="component" value="Unassembled WGS sequence"/>
</dbReference>
<reference evidence="4 5" key="1">
    <citation type="journal article" date="2016" name="Nat. Commun.">
        <title>Thousands of microbial genomes shed light on interconnected biogeochemical processes in an aquifer system.</title>
        <authorList>
            <person name="Anantharaman K."/>
            <person name="Brown C.T."/>
            <person name="Hug L.A."/>
            <person name="Sharon I."/>
            <person name="Castelle C.J."/>
            <person name="Probst A.J."/>
            <person name="Thomas B.C."/>
            <person name="Singh A."/>
            <person name="Wilkins M.J."/>
            <person name="Karaoz U."/>
            <person name="Brodie E.L."/>
            <person name="Williams K.H."/>
            <person name="Hubbard S.S."/>
            <person name="Banfield J.F."/>
        </authorList>
    </citation>
    <scope>NUCLEOTIDE SEQUENCE [LARGE SCALE GENOMIC DNA]</scope>
</reference>
<evidence type="ECO:0000259" key="3">
    <source>
        <dbReference type="PROSITE" id="PS50110"/>
    </source>
</evidence>
<gene>
    <name evidence="4" type="ORF">A3F54_03010</name>
</gene>
<dbReference type="PANTHER" id="PTHR44591:SF3">
    <property type="entry name" value="RESPONSE REGULATORY DOMAIN-CONTAINING PROTEIN"/>
    <property type="match status" value="1"/>
</dbReference>
<protein>
    <recommendedName>
        <fullName evidence="3">Response regulatory domain-containing protein</fullName>
    </recommendedName>
</protein>
<dbReference type="Gene3D" id="3.40.50.2300">
    <property type="match status" value="1"/>
</dbReference>
<dbReference type="Pfam" id="PF00072">
    <property type="entry name" value="Response_reg"/>
    <property type="match status" value="1"/>
</dbReference>
<evidence type="ECO:0000313" key="4">
    <source>
        <dbReference type="EMBL" id="OGY85357.1"/>
    </source>
</evidence>
<evidence type="ECO:0000313" key="5">
    <source>
        <dbReference type="Proteomes" id="UP000176952"/>
    </source>
</evidence>
<dbReference type="SMART" id="SM00448">
    <property type="entry name" value="REC"/>
    <property type="match status" value="1"/>
</dbReference>
<dbReference type="GO" id="GO:0000160">
    <property type="term" value="P:phosphorelay signal transduction system"/>
    <property type="evidence" value="ECO:0007669"/>
    <property type="project" value="InterPro"/>
</dbReference>
<keyword evidence="1 2" id="KW-0597">Phosphoprotein</keyword>
<dbReference type="InterPro" id="IPR011006">
    <property type="entry name" value="CheY-like_superfamily"/>
</dbReference>
<dbReference type="AlphaFoldDB" id="A0A1G2BAX9"/>
<accession>A0A1G2BAX9</accession>
<feature type="domain" description="Response regulatory" evidence="3">
    <location>
        <begin position="10"/>
        <end position="125"/>
    </location>
</feature>
<comment type="caution">
    <text evidence="4">The sequence shown here is derived from an EMBL/GenBank/DDBJ whole genome shotgun (WGS) entry which is preliminary data.</text>
</comment>
<organism evidence="4 5">
    <name type="scientific">Candidatus Kerfeldbacteria bacterium RIFCSPHIGHO2_12_FULL_48_17</name>
    <dbReference type="NCBI Taxonomy" id="1798542"/>
    <lineage>
        <taxon>Bacteria</taxon>
        <taxon>Candidatus Kerfeldiibacteriota</taxon>
    </lineage>
</organism>
<evidence type="ECO:0000256" key="1">
    <source>
        <dbReference type="ARBA" id="ARBA00022553"/>
    </source>
</evidence>
<sequence length="128" mass="14187">MISELLQFPLVIIVDDEEIILHLVAGQVAEHNCNVLRFTSSKTSLIFLQQYPGLSLLVTDVEMKEMTGPQLVEALTPNLWVGGKKTVIYMTGNSQQADDMRNQGLTVLDKPIETTALFILLRTCLAAL</sequence>
<evidence type="ECO:0000256" key="2">
    <source>
        <dbReference type="PROSITE-ProRule" id="PRU00169"/>
    </source>
</evidence>
<dbReference type="InterPro" id="IPR050595">
    <property type="entry name" value="Bact_response_regulator"/>
</dbReference>
<dbReference type="PROSITE" id="PS50110">
    <property type="entry name" value="RESPONSE_REGULATORY"/>
    <property type="match status" value="1"/>
</dbReference>